<keyword evidence="1" id="KW-0963">Cytoplasm</keyword>
<evidence type="ECO:0000256" key="3">
    <source>
        <dbReference type="ARBA" id="ARBA00022723"/>
    </source>
</evidence>
<dbReference type="SUPFAM" id="SSF46565">
    <property type="entry name" value="Chaperone J-domain"/>
    <property type="match status" value="1"/>
</dbReference>
<dbReference type="InterPro" id="IPR001623">
    <property type="entry name" value="DnaJ_domain"/>
</dbReference>
<dbReference type="CDD" id="cd10719">
    <property type="entry name" value="DnaJ_zf"/>
    <property type="match status" value="1"/>
</dbReference>
<dbReference type="GO" id="GO:0051082">
    <property type="term" value="F:unfolded protein binding"/>
    <property type="evidence" value="ECO:0007669"/>
    <property type="project" value="InterPro"/>
</dbReference>
<evidence type="ECO:0000256" key="7">
    <source>
        <dbReference type="ARBA" id="ARBA00023016"/>
    </source>
</evidence>
<evidence type="ECO:0000259" key="9">
    <source>
        <dbReference type="PROSITE" id="PS50076"/>
    </source>
</evidence>
<feature type="domain" description="J" evidence="9">
    <location>
        <begin position="7"/>
        <end position="71"/>
    </location>
</feature>
<dbReference type="PROSITE" id="PS00636">
    <property type="entry name" value="DNAJ_1"/>
    <property type="match status" value="1"/>
</dbReference>
<feature type="non-terminal residue" evidence="11">
    <location>
        <position position="280"/>
    </location>
</feature>
<evidence type="ECO:0008006" key="12">
    <source>
        <dbReference type="Google" id="ProtNLM"/>
    </source>
</evidence>
<evidence type="ECO:0000256" key="4">
    <source>
        <dbReference type="ARBA" id="ARBA00022737"/>
    </source>
</evidence>
<dbReference type="PROSITE" id="PS50076">
    <property type="entry name" value="DNAJ_2"/>
    <property type="match status" value="1"/>
</dbReference>
<dbReference type="InterPro" id="IPR008971">
    <property type="entry name" value="HSP40/DnaJ_pept-bd"/>
</dbReference>
<reference evidence="11" key="1">
    <citation type="submission" date="2018-05" db="EMBL/GenBank/DDBJ databases">
        <authorList>
            <person name="Lanie J.A."/>
            <person name="Ng W.-L."/>
            <person name="Kazmierczak K.M."/>
            <person name="Andrzejewski T.M."/>
            <person name="Davidsen T.M."/>
            <person name="Wayne K.J."/>
            <person name="Tettelin H."/>
            <person name="Glass J.I."/>
            <person name="Rusch D."/>
            <person name="Podicherti R."/>
            <person name="Tsui H.-C.T."/>
            <person name="Winkler M.E."/>
        </authorList>
    </citation>
    <scope>NUCLEOTIDE SEQUENCE</scope>
</reference>
<dbReference type="InterPro" id="IPR002939">
    <property type="entry name" value="DnaJ_C"/>
</dbReference>
<protein>
    <recommendedName>
        <fullName evidence="12">J domain-containing protein</fullName>
    </recommendedName>
</protein>
<dbReference type="Pfam" id="PF00684">
    <property type="entry name" value="DnaJ_CXXCXGXG"/>
    <property type="match status" value="1"/>
</dbReference>
<dbReference type="CDD" id="cd06257">
    <property type="entry name" value="DnaJ"/>
    <property type="match status" value="1"/>
</dbReference>
<keyword evidence="8" id="KW-0143">Chaperone</keyword>
<dbReference type="Gene3D" id="2.10.230.10">
    <property type="entry name" value="Heat shock protein DnaJ, cysteine-rich domain"/>
    <property type="match status" value="1"/>
</dbReference>
<dbReference type="Pfam" id="PF00226">
    <property type="entry name" value="DnaJ"/>
    <property type="match status" value="1"/>
</dbReference>
<dbReference type="EMBL" id="UINC01064171">
    <property type="protein sequence ID" value="SVB92580.1"/>
    <property type="molecule type" value="Genomic_DNA"/>
</dbReference>
<dbReference type="GO" id="GO:0009408">
    <property type="term" value="P:response to heat"/>
    <property type="evidence" value="ECO:0007669"/>
    <property type="project" value="InterPro"/>
</dbReference>
<dbReference type="GO" id="GO:0005737">
    <property type="term" value="C:cytoplasm"/>
    <property type="evidence" value="ECO:0007669"/>
    <property type="project" value="TreeGrafter"/>
</dbReference>
<dbReference type="PRINTS" id="PR00625">
    <property type="entry name" value="JDOMAIN"/>
</dbReference>
<evidence type="ECO:0000256" key="8">
    <source>
        <dbReference type="ARBA" id="ARBA00023186"/>
    </source>
</evidence>
<dbReference type="CDD" id="cd10747">
    <property type="entry name" value="DnaJ_C"/>
    <property type="match status" value="1"/>
</dbReference>
<dbReference type="InterPro" id="IPR018253">
    <property type="entry name" value="DnaJ_domain_CS"/>
</dbReference>
<keyword evidence="3" id="KW-0479">Metal-binding</keyword>
<keyword evidence="6" id="KW-0862">Zinc</keyword>
<gene>
    <name evidence="11" type="ORF">METZ01_LOCUS245434</name>
</gene>
<dbReference type="AlphaFoldDB" id="A0A382HYY2"/>
<dbReference type="PROSITE" id="PS51188">
    <property type="entry name" value="ZF_CR"/>
    <property type="match status" value="1"/>
</dbReference>
<dbReference type="Gene3D" id="1.10.287.110">
    <property type="entry name" value="DnaJ domain"/>
    <property type="match status" value="1"/>
</dbReference>
<dbReference type="InterPro" id="IPR001305">
    <property type="entry name" value="HSP_DnaJ_Cys-rich_dom"/>
</dbReference>
<dbReference type="InterPro" id="IPR036869">
    <property type="entry name" value="J_dom_sf"/>
</dbReference>
<dbReference type="GO" id="GO:0042026">
    <property type="term" value="P:protein refolding"/>
    <property type="evidence" value="ECO:0007669"/>
    <property type="project" value="TreeGrafter"/>
</dbReference>
<dbReference type="FunFam" id="1.10.287.110:FF:000031">
    <property type="entry name" value="Molecular chaperone DnaJ"/>
    <property type="match status" value="1"/>
</dbReference>
<dbReference type="GO" id="GO:0008270">
    <property type="term" value="F:zinc ion binding"/>
    <property type="evidence" value="ECO:0007669"/>
    <property type="project" value="UniProtKB-KW"/>
</dbReference>
<keyword evidence="4" id="KW-0677">Repeat</keyword>
<name>A0A382HYY2_9ZZZZ</name>
<dbReference type="SUPFAM" id="SSF49493">
    <property type="entry name" value="HSP40/DnaJ peptide-binding domain"/>
    <property type="match status" value="1"/>
</dbReference>
<dbReference type="SUPFAM" id="SSF57938">
    <property type="entry name" value="DnaJ/Hsp40 cysteine-rich domain"/>
    <property type="match status" value="1"/>
</dbReference>
<evidence type="ECO:0000313" key="11">
    <source>
        <dbReference type="EMBL" id="SVB92580.1"/>
    </source>
</evidence>
<dbReference type="GO" id="GO:0031072">
    <property type="term" value="F:heat shock protein binding"/>
    <property type="evidence" value="ECO:0007669"/>
    <property type="project" value="InterPro"/>
</dbReference>
<proteinExistence type="inferred from homology"/>
<dbReference type="Pfam" id="PF01556">
    <property type="entry name" value="DnaJ_C"/>
    <property type="match status" value="1"/>
</dbReference>
<dbReference type="HAMAP" id="MF_01152">
    <property type="entry name" value="DnaJ"/>
    <property type="match status" value="1"/>
</dbReference>
<evidence type="ECO:0000256" key="5">
    <source>
        <dbReference type="ARBA" id="ARBA00022771"/>
    </source>
</evidence>
<dbReference type="GO" id="GO:0006260">
    <property type="term" value="P:DNA replication"/>
    <property type="evidence" value="ECO:0007669"/>
    <property type="project" value="UniProtKB-KW"/>
</dbReference>
<dbReference type="SMART" id="SM00271">
    <property type="entry name" value="DnaJ"/>
    <property type="match status" value="1"/>
</dbReference>
<keyword evidence="7" id="KW-0346">Stress response</keyword>
<sequence>MTTHKRDYYEVLGVSRNSSDDDLKKAFRKLAFKYHPDRNKEAGAEDKFKEINEAYQILSDKEKRAQYDRFGHVGVGSSSAGANGFSGFGDVSGFGDIFDSFFGGSGFGRSSRTQNSARRGSDLQYTMTVEFEAAIFGAEKEFQIHRTESCSRCRGSKSEPGSSIATCGTCRGSGQVRKAQQSVFGQFVQVGDCNNCKGSGKIVSNPCSSCNGQGRERKNRKLAITIPAGIEEDTQVRLTGEGEHGINGGPPGDLYVAFKIKEHDYFVRDGINIKYRLPIN</sequence>
<keyword evidence="2" id="KW-0235">DNA replication</keyword>
<dbReference type="PANTHER" id="PTHR43096:SF48">
    <property type="entry name" value="CHAPERONE PROTEIN DNAJ"/>
    <property type="match status" value="1"/>
</dbReference>
<feature type="domain" description="CR-type" evidence="10">
    <location>
        <begin position="137"/>
        <end position="219"/>
    </location>
</feature>
<dbReference type="FunFam" id="2.10.230.10:FF:000002">
    <property type="entry name" value="Molecular chaperone DnaJ"/>
    <property type="match status" value="1"/>
</dbReference>
<accession>A0A382HYY2</accession>
<evidence type="ECO:0000256" key="6">
    <source>
        <dbReference type="ARBA" id="ARBA00022833"/>
    </source>
</evidence>
<dbReference type="NCBIfam" id="NF008035">
    <property type="entry name" value="PRK10767.1"/>
    <property type="match status" value="1"/>
</dbReference>
<keyword evidence="5" id="KW-0863">Zinc-finger</keyword>
<dbReference type="PANTHER" id="PTHR43096">
    <property type="entry name" value="DNAJ HOMOLOG 1, MITOCHONDRIAL-RELATED"/>
    <property type="match status" value="1"/>
</dbReference>
<evidence type="ECO:0000256" key="1">
    <source>
        <dbReference type="ARBA" id="ARBA00022490"/>
    </source>
</evidence>
<evidence type="ECO:0000259" key="10">
    <source>
        <dbReference type="PROSITE" id="PS51188"/>
    </source>
</evidence>
<dbReference type="Gene3D" id="2.60.260.20">
    <property type="entry name" value="Urease metallochaperone UreE, N-terminal domain"/>
    <property type="match status" value="1"/>
</dbReference>
<dbReference type="InterPro" id="IPR012724">
    <property type="entry name" value="DnaJ"/>
</dbReference>
<dbReference type="GO" id="GO:0005524">
    <property type="term" value="F:ATP binding"/>
    <property type="evidence" value="ECO:0007669"/>
    <property type="project" value="InterPro"/>
</dbReference>
<evidence type="ECO:0000256" key="2">
    <source>
        <dbReference type="ARBA" id="ARBA00022705"/>
    </source>
</evidence>
<dbReference type="InterPro" id="IPR036410">
    <property type="entry name" value="HSP_DnaJ_Cys-rich_dom_sf"/>
</dbReference>
<organism evidence="11">
    <name type="scientific">marine metagenome</name>
    <dbReference type="NCBI Taxonomy" id="408172"/>
    <lineage>
        <taxon>unclassified sequences</taxon>
        <taxon>metagenomes</taxon>
        <taxon>ecological metagenomes</taxon>
    </lineage>
</organism>